<feature type="domain" description="JmjC" evidence="6">
    <location>
        <begin position="833"/>
        <end position="1070"/>
    </location>
</feature>
<feature type="domain" description="JmjC" evidence="6">
    <location>
        <begin position="2169"/>
        <end position="2397"/>
    </location>
</feature>
<feature type="compositionally biased region" description="Basic and acidic residues" evidence="5">
    <location>
        <begin position="1601"/>
        <end position="1618"/>
    </location>
</feature>
<dbReference type="PANTHER" id="PTHR12549">
    <property type="entry name" value="JMJC DOMAIN-CONTAINING HISTONE DEMETHYLATION PROTEIN"/>
    <property type="match status" value="1"/>
</dbReference>
<dbReference type="GO" id="GO:0000785">
    <property type="term" value="C:chromatin"/>
    <property type="evidence" value="ECO:0007669"/>
    <property type="project" value="TreeGrafter"/>
</dbReference>
<feature type="compositionally biased region" description="Basic and acidic residues" evidence="5">
    <location>
        <begin position="1570"/>
        <end position="1586"/>
    </location>
</feature>
<feature type="region of interest" description="Disordered" evidence="5">
    <location>
        <begin position="1701"/>
        <end position="1725"/>
    </location>
</feature>
<feature type="compositionally biased region" description="Polar residues" evidence="5">
    <location>
        <begin position="1136"/>
        <end position="1147"/>
    </location>
</feature>
<evidence type="ECO:0000259" key="6">
    <source>
        <dbReference type="PROSITE" id="PS51184"/>
    </source>
</evidence>
<feature type="region of interest" description="Disordered" evidence="5">
    <location>
        <begin position="1"/>
        <end position="52"/>
    </location>
</feature>
<keyword evidence="8" id="KW-1185">Reference proteome</keyword>
<dbReference type="EMBL" id="PKPP01006442">
    <property type="protein sequence ID" value="PWA56475.1"/>
    <property type="molecule type" value="Genomic_DNA"/>
</dbReference>
<evidence type="ECO:0000256" key="4">
    <source>
        <dbReference type="ARBA" id="ARBA00023242"/>
    </source>
</evidence>
<dbReference type="SUPFAM" id="SSF51197">
    <property type="entry name" value="Clavaminate synthase-like"/>
    <property type="match status" value="2"/>
</dbReference>
<feature type="region of interest" description="Disordered" evidence="5">
    <location>
        <begin position="1495"/>
        <end position="1632"/>
    </location>
</feature>
<dbReference type="GO" id="GO:0032454">
    <property type="term" value="F:histone H3K9 demethylase activity"/>
    <property type="evidence" value="ECO:0007669"/>
    <property type="project" value="InterPro"/>
</dbReference>
<proteinExistence type="inferred from homology"/>
<dbReference type="Proteomes" id="UP000245207">
    <property type="component" value="Unassembled WGS sequence"/>
</dbReference>
<dbReference type="Pfam" id="PF02373">
    <property type="entry name" value="JmjC"/>
    <property type="match status" value="2"/>
</dbReference>
<feature type="region of interest" description="Disordered" evidence="5">
    <location>
        <begin position="1136"/>
        <end position="1194"/>
    </location>
</feature>
<reference evidence="7 8" key="1">
    <citation type="journal article" date="2018" name="Mol. Plant">
        <title>The genome of Artemisia annua provides insight into the evolution of Asteraceae family and artemisinin biosynthesis.</title>
        <authorList>
            <person name="Shen Q."/>
            <person name="Zhang L."/>
            <person name="Liao Z."/>
            <person name="Wang S."/>
            <person name="Yan T."/>
            <person name="Shi P."/>
            <person name="Liu M."/>
            <person name="Fu X."/>
            <person name="Pan Q."/>
            <person name="Wang Y."/>
            <person name="Lv Z."/>
            <person name="Lu X."/>
            <person name="Zhang F."/>
            <person name="Jiang W."/>
            <person name="Ma Y."/>
            <person name="Chen M."/>
            <person name="Hao X."/>
            <person name="Li L."/>
            <person name="Tang Y."/>
            <person name="Lv G."/>
            <person name="Zhou Y."/>
            <person name="Sun X."/>
            <person name="Brodelius P.E."/>
            <person name="Rose J.K.C."/>
            <person name="Tang K."/>
        </authorList>
    </citation>
    <scope>NUCLEOTIDE SEQUENCE [LARGE SCALE GENOMIC DNA]</scope>
    <source>
        <strain evidence="8">cv. Huhao1</strain>
        <tissue evidence="7">Leaf</tissue>
    </source>
</reference>
<dbReference type="GO" id="GO:0008270">
    <property type="term" value="F:zinc ion binding"/>
    <property type="evidence" value="ECO:0007669"/>
    <property type="project" value="UniProtKB-KW"/>
</dbReference>
<dbReference type="GO" id="GO:0031490">
    <property type="term" value="F:chromatin DNA binding"/>
    <property type="evidence" value="ECO:0007669"/>
    <property type="project" value="TreeGrafter"/>
</dbReference>
<evidence type="ECO:0000256" key="1">
    <source>
        <dbReference type="ARBA" id="ARBA00004123"/>
    </source>
</evidence>
<dbReference type="GO" id="GO:0000118">
    <property type="term" value="C:histone deacetylase complex"/>
    <property type="evidence" value="ECO:0007669"/>
    <property type="project" value="TreeGrafter"/>
</dbReference>
<feature type="region of interest" description="Disordered" evidence="5">
    <location>
        <begin position="165"/>
        <end position="201"/>
    </location>
</feature>
<dbReference type="GO" id="GO:0006357">
    <property type="term" value="P:regulation of transcription by RNA polymerase II"/>
    <property type="evidence" value="ECO:0007669"/>
    <property type="project" value="TreeGrafter"/>
</dbReference>
<feature type="compositionally biased region" description="Basic and acidic residues" evidence="5">
    <location>
        <begin position="1235"/>
        <end position="1244"/>
    </location>
</feature>
<feature type="compositionally biased region" description="Basic residues" evidence="5">
    <location>
        <begin position="1703"/>
        <end position="1713"/>
    </location>
</feature>
<evidence type="ECO:0000256" key="3">
    <source>
        <dbReference type="ARBA" id="ARBA00022723"/>
    </source>
</evidence>
<keyword evidence="3" id="KW-0479">Metal-binding</keyword>
<organism evidence="7 8">
    <name type="scientific">Artemisia annua</name>
    <name type="common">Sweet wormwood</name>
    <dbReference type="NCBI Taxonomy" id="35608"/>
    <lineage>
        <taxon>Eukaryota</taxon>
        <taxon>Viridiplantae</taxon>
        <taxon>Streptophyta</taxon>
        <taxon>Embryophyta</taxon>
        <taxon>Tracheophyta</taxon>
        <taxon>Spermatophyta</taxon>
        <taxon>Magnoliopsida</taxon>
        <taxon>eudicotyledons</taxon>
        <taxon>Gunneridae</taxon>
        <taxon>Pentapetalae</taxon>
        <taxon>asterids</taxon>
        <taxon>campanulids</taxon>
        <taxon>Asterales</taxon>
        <taxon>Asteraceae</taxon>
        <taxon>Asteroideae</taxon>
        <taxon>Anthemideae</taxon>
        <taxon>Artemisiinae</taxon>
        <taxon>Artemisia</taxon>
    </lineage>
</organism>
<dbReference type="InterPro" id="IPR045109">
    <property type="entry name" value="LSDs-like"/>
</dbReference>
<evidence type="ECO:0000313" key="8">
    <source>
        <dbReference type="Proteomes" id="UP000245207"/>
    </source>
</evidence>
<feature type="compositionally biased region" description="Basic and acidic residues" evidence="5">
    <location>
        <begin position="168"/>
        <end position="201"/>
    </location>
</feature>
<feature type="compositionally biased region" description="Polar residues" evidence="5">
    <location>
        <begin position="1184"/>
        <end position="1194"/>
    </location>
</feature>
<feature type="region of interest" description="Disordered" evidence="5">
    <location>
        <begin position="1347"/>
        <end position="1379"/>
    </location>
</feature>
<keyword evidence="4" id="KW-0539">Nucleus</keyword>
<feature type="compositionally biased region" description="Polar residues" evidence="5">
    <location>
        <begin position="349"/>
        <end position="362"/>
    </location>
</feature>
<keyword evidence="7" id="KW-0863">Zinc-finger</keyword>
<feature type="region of interest" description="Disordered" evidence="5">
    <location>
        <begin position="1212"/>
        <end position="1263"/>
    </location>
</feature>
<evidence type="ECO:0000313" key="7">
    <source>
        <dbReference type="EMBL" id="PWA56475.1"/>
    </source>
</evidence>
<feature type="compositionally biased region" description="Acidic residues" evidence="5">
    <location>
        <begin position="1621"/>
        <end position="1632"/>
    </location>
</feature>
<protein>
    <submittedName>
        <fullName evidence="7">Zinc finger, RING-type, JmjC domain, Zinc-finger domain of monoamine-oxidase A repressor R1</fullName>
    </submittedName>
</protein>
<comment type="caution">
    <text evidence="7">The sequence shown here is derived from an EMBL/GenBank/DDBJ whole genome shotgun (WGS) entry which is preliminary data.</text>
</comment>
<keyword evidence="7" id="KW-0862">Zinc</keyword>
<dbReference type="OrthoDB" id="1705553at2759"/>
<sequence length="2455" mass="283030">MSRNPNNTGPAPAPAPAEMKTPQTTRSLLKGDDDKQECDSSSRSSEGQKGHEILVSAQRNNYFFEEFDDLVIRIKEDDVLSDDDDFSKTLVEFKRNKNAGCCRDIGFVDTDEREMGKVIVFEKMDHIQQDYEISETDQRNTGLENERFDGDDCCPVTSCLGYDSNGENSERKKDGKLDQGLECSKQEGAKDNTNHVQEHQQMEERGQVGNITREVEEVISIKKNVSDGTNHCLEGKCENERSRTSVNEVFAERADKDVVTSCFGHDLGGKNIDGKNDSKMDEESCIMDSAQNGNTDEASIDEQVAKGAVSENRNHVKEHKIIKDKGLRKTLLQESEDFLQQFDKDEENQNLSSQKTSGSSHGRSSKNTDRKKYGLWRSITKNVEKKKDGKLVDEADKIKATPRRFARHMVPDENGNLCKVPSKMCHQCQSNNKGDVVQCQNCHIKRYCFPCIQTWYPNMTQEMFAERCPVCCDNCNCKACLRDPHPKLKMKFQFKPNDYQKAECSMYILHKLLPFLKRLNEEQTREREIEARMNGCTVSEVQENRKKSRSDVRVCHCCKTAIVDLHRSCSNCQYDLCLACCWELRDGGLQGNKEVITKFEDPGPDYYFGGSKLSNKKHAPDPLQKLKQIREWKSLKSGGIRCPPKSLGGCHRGYLELMHILPHTMVPDLLDAAEKLLKNEKLMEYIPKMFDCDYVNENDGDTKHLCKACSRDDSHDNYLYCPSAVDIESGSVKHFRSHWSKGEPVMVSNALSMGLGLSWEPMVMWRAFRQITNVKYEKILDAKAINCLTWREMDINLSHFFRQYKEGRYWENGWPQILKLKDCAPSDRHALEFMSFLPFKEYTHPHDGYLNLATKLPMDVGPKTHISYGFAQELGRGDSVTKLQFNVSDVVNILTHTHTQTLTRFPGRLKMINKLKQKQKAQDQTELFGGEIMVEKVPLDDRDNTKFKEKDLEEGGALWDVFRREDTPKLELYLNKHFKEFRHIHCLPLQQVIHPIHDRTFYLNMDHKRRLEEEFGIEPWTFVQKLGDAVFIPAGCAHQVRNLKSCTNVALDFFSPENFSEFIKLTEDVRVLPHNHRAKECKLEVKKMALFAVEKAVRDLYNPQEVSFRYKDHVMKSKKRKTRKFAARFSSKTRKFTANSPSVSGKQPISVATDDTDTHQVDDYDDQEQEGNINDKVSDKPNHNQKLVDNNQQNNIVEVECEDERFLDEDKQKNAERKEHSKKKKKDRSLWSKSKSTDKNVKGIEEEESANIEATPKVNDDHLMQNKNDNLVKESVITECGQNSTKDMPFIINDDEQQKVVNDYDNMNHIQELQRTKHKKQQENLNENECENVRRFTRSTLKLSSNQYDVDPVDTRSEQFSRKRRRSGPEPIRKNLEKNDNLVKESVIMDNGQKGTEEKPFGLVVNISEDINIRRFTRSTLKISNNQDEEIRKFQQPSRKRIRSDHDLNSKTLEEIQDGELSEKADKMEAVLREPAYHTKNTVLDEKNKTTMITDDVMSHPTNDDNEPQEIAVQDDGLEGTNDKASIKKGKSTRSGRIFSFDYDNDSQNKKIQKSSRKRNRSSYDGSSKNSERKKDDKLDKYNHVLEKKRRNGPRQTNKNSEGKKDGNFLEESEHFSDEASVNDDNDDDLEVPTYDDEQQVATNDVSDHTNQETGQEENITQECENVIGCFDKNKQNNKIHLFPKKSRGCGRMGIKYRENKKANKNRLSQKTKKNVEEKQAEASKPVRYAKNMSADKHGNICLVPSNMCHQCKRNDKGDVVQCQKCNTKRYCIPCIKTWYPNITEEMFEESCPFCSGNCNCNSCLCDVHPMVKKKIDFLTNEDQRIQCSKYILEMLLPFLKRLNEENLREMEIEAEIQGYSISEVKLKRASCELDSHIYCDCCKAAILDFHRRCPHCEYNLCLACCRELRDGHLQANRKEVIITYKDPGSSYLHGGPQDISKNTDAPPKVKEIAKRKSLKNGHFHSPPTGLGDCDTGNLELMHIMEHNKVTRLLKKAEELLKSKTLMEYIPKMPDSDCINESDGGNKHLCKASSREDSDDNYLYYPSAADIKSGGVQHFKRHWSKGEPVVVSNVISMGLGLSWEPMVMWRAFRQVSNISRDQLLDATSINCLDWCEVDTNLRSFFKSYTEGRYDGVGWPEILKLKDCPPSERHAIEVISILPFKEYTHPHDGYLNLATKLPRISLKPDMGPKTQIGYGFAQELGRGDSVTKLHFNMCDVVSILTHTAAALTPNPEQLERINKLKMEHRAQDQKEFFKNNEEMVENVPPDDDNTNIERLDLAGGAIWDIFRREDTPKLELYLNKHFKEFRHIYCLPLQQVIHPIHGRTFYLNMDHKRRLKEEFGIEPWTFVQKLGDAVFIPAGCAHQVRNLKSCTQVAVDFVSPENFNECLKLSENQRLLPENYRAEEKLVKSMALYAVDDAVKDLERLLFPGGFCYSDNKSRFIYSRVRSWRLCY</sequence>
<dbReference type="InterPro" id="IPR003347">
    <property type="entry name" value="JmjC_dom"/>
</dbReference>
<dbReference type="STRING" id="35608.A0A2U1M5E4"/>
<feature type="region of interest" description="Disordered" evidence="5">
    <location>
        <begin position="343"/>
        <end position="371"/>
    </location>
</feature>
<evidence type="ECO:0000256" key="2">
    <source>
        <dbReference type="ARBA" id="ARBA00006801"/>
    </source>
</evidence>
<accession>A0A2U1M5E4</accession>
<comment type="subcellular location">
    <subcellularLocation>
        <location evidence="1">Nucleus</location>
    </subcellularLocation>
</comment>
<dbReference type="Gene3D" id="2.60.120.650">
    <property type="entry name" value="Cupin"/>
    <property type="match status" value="2"/>
</dbReference>
<feature type="compositionally biased region" description="Basic residues" evidence="5">
    <location>
        <begin position="1551"/>
        <end position="1561"/>
    </location>
</feature>
<dbReference type="PROSITE" id="PS51184">
    <property type="entry name" value="JMJC"/>
    <property type="match status" value="2"/>
</dbReference>
<dbReference type="GO" id="GO:0003712">
    <property type="term" value="F:transcription coregulator activity"/>
    <property type="evidence" value="ECO:0007669"/>
    <property type="project" value="TreeGrafter"/>
</dbReference>
<feature type="compositionally biased region" description="Basic and acidic residues" evidence="5">
    <location>
        <begin position="1353"/>
        <end position="1379"/>
    </location>
</feature>
<dbReference type="SMART" id="SM00558">
    <property type="entry name" value="JmjC"/>
    <property type="match status" value="2"/>
</dbReference>
<evidence type="ECO:0000256" key="5">
    <source>
        <dbReference type="SAM" id="MobiDB-lite"/>
    </source>
</evidence>
<feature type="compositionally biased region" description="Basic and acidic residues" evidence="5">
    <location>
        <begin position="29"/>
        <end position="52"/>
    </location>
</feature>
<comment type="similarity">
    <text evidence="2">Belongs to the JARID1 histone demethylase family.</text>
</comment>
<name>A0A2U1M5E4_ARTAN</name>
<dbReference type="PANTHER" id="PTHR12549:SF11">
    <property type="entry name" value="LYSINE-SPECIFIC DEMETHYLASE JMJ25"/>
    <property type="match status" value="1"/>
</dbReference>
<gene>
    <name evidence="7" type="ORF">CTI12_AA230750</name>
</gene>